<dbReference type="InterPro" id="IPR051064">
    <property type="entry name" value="SEC14/CRAL-TRIO_domain"/>
</dbReference>
<dbReference type="PROSITE" id="PS50191">
    <property type="entry name" value="CRAL_TRIO"/>
    <property type="match status" value="1"/>
</dbReference>
<keyword evidence="1" id="KW-0472">Membrane</keyword>
<feature type="domain" description="CRAL-TRIO" evidence="2">
    <location>
        <begin position="974"/>
        <end position="1153"/>
    </location>
</feature>
<comment type="caution">
    <text evidence="3">The sequence shown here is derived from an EMBL/GenBank/DDBJ whole genome shotgun (WGS) entry which is preliminary data.</text>
</comment>
<evidence type="ECO:0000313" key="4">
    <source>
        <dbReference type="Proteomes" id="UP000593567"/>
    </source>
</evidence>
<dbReference type="OrthoDB" id="10067721at2759"/>
<evidence type="ECO:0000259" key="2">
    <source>
        <dbReference type="PROSITE" id="PS50191"/>
    </source>
</evidence>
<feature type="transmembrane region" description="Helical" evidence="1">
    <location>
        <begin position="86"/>
        <end position="106"/>
    </location>
</feature>
<dbReference type="Gene3D" id="3.40.525.10">
    <property type="entry name" value="CRAL-TRIO lipid binding domain"/>
    <property type="match status" value="1"/>
</dbReference>
<dbReference type="PANTHER" id="PTHR23324:SF83">
    <property type="entry name" value="SEC14-LIKE PROTEIN 2"/>
    <property type="match status" value="1"/>
</dbReference>
<keyword evidence="1" id="KW-0812">Transmembrane</keyword>
<name>A0A7J7JCB2_BUGNE</name>
<proteinExistence type="predicted"/>
<dbReference type="Proteomes" id="UP000593567">
    <property type="component" value="Unassembled WGS sequence"/>
</dbReference>
<evidence type="ECO:0000313" key="3">
    <source>
        <dbReference type="EMBL" id="KAF6023284.1"/>
    </source>
</evidence>
<reference evidence="3" key="1">
    <citation type="submission" date="2020-06" db="EMBL/GenBank/DDBJ databases">
        <title>Draft genome of Bugula neritina, a colonial animal packing powerful symbionts and potential medicines.</title>
        <authorList>
            <person name="Rayko M."/>
        </authorList>
    </citation>
    <scope>NUCLEOTIDE SEQUENCE [LARGE SCALE GENOMIC DNA]</scope>
    <source>
        <strain evidence="3">Kwan_BN1</strain>
    </source>
</reference>
<dbReference type="InterPro" id="IPR036865">
    <property type="entry name" value="CRAL-TRIO_dom_sf"/>
</dbReference>
<dbReference type="InterPro" id="IPR001251">
    <property type="entry name" value="CRAL-TRIO_dom"/>
</dbReference>
<dbReference type="SMART" id="SM00516">
    <property type="entry name" value="SEC14"/>
    <property type="match status" value="1"/>
</dbReference>
<dbReference type="Pfam" id="PF22846">
    <property type="entry name" value="CATSPERG_C"/>
    <property type="match status" value="1"/>
</dbReference>
<dbReference type="CDD" id="cd00170">
    <property type="entry name" value="SEC14"/>
    <property type="match status" value="1"/>
</dbReference>
<protein>
    <recommendedName>
        <fullName evidence="2">CRAL-TRIO domain-containing protein</fullName>
    </recommendedName>
</protein>
<organism evidence="3 4">
    <name type="scientific">Bugula neritina</name>
    <name type="common">Brown bryozoan</name>
    <name type="synonym">Sertularia neritina</name>
    <dbReference type="NCBI Taxonomy" id="10212"/>
    <lineage>
        <taxon>Eukaryota</taxon>
        <taxon>Metazoa</taxon>
        <taxon>Spiralia</taxon>
        <taxon>Lophotrochozoa</taxon>
        <taxon>Bryozoa</taxon>
        <taxon>Gymnolaemata</taxon>
        <taxon>Cheilostomatida</taxon>
        <taxon>Flustrina</taxon>
        <taxon>Buguloidea</taxon>
        <taxon>Bugulidae</taxon>
        <taxon>Bugula</taxon>
    </lineage>
</organism>
<dbReference type="SUPFAM" id="SSF52087">
    <property type="entry name" value="CRAL/TRIO domain"/>
    <property type="match status" value="1"/>
</dbReference>
<keyword evidence="4" id="KW-1185">Reference proteome</keyword>
<evidence type="ECO:0000256" key="1">
    <source>
        <dbReference type="SAM" id="Phobius"/>
    </source>
</evidence>
<keyword evidence="1" id="KW-1133">Transmembrane helix</keyword>
<dbReference type="EMBL" id="VXIV02002736">
    <property type="protein sequence ID" value="KAF6023284.1"/>
    <property type="molecule type" value="Genomic_DNA"/>
</dbReference>
<sequence length="1313" mass="151192">MITPEEYFPRETHDGYPVYDSSNNAINWHCDKKSDCYYPPPSEDGIPEYFFLLEFSNLEVDPTTNCRFEFQFVVRVFGYKIGRQDYAVLLGTMLVMTTYVILFYFWKTRYYWLALLHRKESPTIQKILSIGRLADIYVCMSMLYTASQASLKKTLLEAIYTENHAMISQALTKTQFTKPNSEVPETKISFTEKDALKDILKKKLEKQINEHDIRGMGITVAEMTKHDMFADPDKTNLMNKARQILAKKAMVVLQLLDAINSNNYKDVAEALENYNHFMPEDTADANPLIKQATDNLVKLLTKQLLRSLKRGDLWELHFASQEFKKHRIPDKMDLLRKAENAIYYKVTANLKKATKQPTAQLLRDAITETERDLEFHNITDHEGLIKAAKTQLFKILKEKLAEEMKRKDSIKIRNAINKFAFYGVADVSGFLDKANRNLYNIVILPLANSLEKAHTAQEIHNIIVQLRSNLDNHGLKDMDSVMPRAEKMLYDEISKQLQAAIKNKAQPRDLAAILAAFNLSKKQYKITNDLRKLEETGKALLYQQLVPFLTRLLGDDSNVAPEQLSAAIIGARIEFSRVGINDPGDVIKTAERKLYDMTFSPLRELLEYGKEFRPLWSKIKNAQDCVKQFAIVDADDLLPKADDKFMELARGEIEEAKSKRDLSGLKDLRDFFKPLPHPQKLEFIQLIDKYSKELSSQMTKMNSNMHQNIVGYQNICEELRYALAEAEETQNIMHLLELTKRFEELEFPDKDGVYKAALSLVARIMQDSFIKHLTEEDYVRIALMEEDVSNTALDNKARDQYSALSVICGKYLTVKAAQARKYSPVVSNMLNIIEARYLCDPYLSLINIDEESSNEQLTLAVIIKWVLLMINESTVHFKDNGGDLEKALMEFKGRRQENSEKDPITEIDPNTIVNGKVINPTEQALASSLLNECSFMIRAGWTAAYITRWVKDYNLEDAKLYLKHSLRLRSSIEAWTLYQRYAPQEVLLKHGNIIECTGVDRANNPAFVCQFDKIDFDGLAKSCTGSQFMLHMVYLFEMVEHLSKEGGYSSTLVIDCSQFSDHLEPKAMQGLGWFHASLLLLCRNYPCLFKNVYIIHGNRCKKMLDRYYLPLFESRKGFHTQHLDGDDWRDTLHSVIDKQYLPPSLYGTYNIYSGMNMLVPVPPHFYLKDLEKKENAALSTTIQVDDLLSEVQSYQQNVETVGAKFYCEFMPDGLIDFELYYLPPNSKDLINKRVLIFVSEIDHYYFNFVDASKPGTYSMAFTSNGTRHKRTVKFRAGIASTMEERLNHVYKIEEDDDGNVINSFNSRASFFLV</sequence>
<accession>A0A7J7JCB2</accession>
<dbReference type="GO" id="GO:0005737">
    <property type="term" value="C:cytoplasm"/>
    <property type="evidence" value="ECO:0007669"/>
    <property type="project" value="TreeGrafter"/>
</dbReference>
<dbReference type="PANTHER" id="PTHR23324">
    <property type="entry name" value="SEC14 RELATED PROTEIN"/>
    <property type="match status" value="1"/>
</dbReference>
<dbReference type="Gene3D" id="2.60.120.680">
    <property type="entry name" value="GOLD domain"/>
    <property type="match status" value="1"/>
</dbReference>
<gene>
    <name evidence="3" type="ORF">EB796_018411</name>
</gene>
<dbReference type="InterPro" id="IPR053873">
    <property type="entry name" value="CATSPERG_C"/>
</dbReference>